<evidence type="ECO:0000256" key="3">
    <source>
        <dbReference type="ARBA" id="ARBA00023027"/>
    </source>
</evidence>
<dbReference type="FunFam" id="3.40.50.720:FF:000203">
    <property type="entry name" value="D-3-phosphoglycerate dehydrogenase (SerA)"/>
    <property type="match status" value="1"/>
</dbReference>
<evidence type="ECO:0000259" key="5">
    <source>
        <dbReference type="Pfam" id="PF00389"/>
    </source>
</evidence>
<dbReference type="PANTHER" id="PTHR10996">
    <property type="entry name" value="2-HYDROXYACID DEHYDROGENASE-RELATED"/>
    <property type="match status" value="1"/>
</dbReference>
<feature type="domain" description="D-isomer specific 2-hydroxyacid dehydrogenase catalytic" evidence="5">
    <location>
        <begin position="8"/>
        <end position="321"/>
    </location>
</feature>
<dbReference type="Proteomes" id="UP000243799">
    <property type="component" value="Unassembled WGS sequence"/>
</dbReference>
<gene>
    <name evidence="7" type="ORF">SAMN05216266_11797</name>
</gene>
<organism evidence="7 8">
    <name type="scientific">Amycolatopsis marina</name>
    <dbReference type="NCBI Taxonomy" id="490629"/>
    <lineage>
        <taxon>Bacteria</taxon>
        <taxon>Bacillati</taxon>
        <taxon>Actinomycetota</taxon>
        <taxon>Actinomycetes</taxon>
        <taxon>Pseudonocardiales</taxon>
        <taxon>Pseudonocardiaceae</taxon>
        <taxon>Amycolatopsis</taxon>
    </lineage>
</organism>
<dbReference type="GO" id="GO:0005829">
    <property type="term" value="C:cytosol"/>
    <property type="evidence" value="ECO:0007669"/>
    <property type="project" value="TreeGrafter"/>
</dbReference>
<evidence type="ECO:0000313" key="8">
    <source>
        <dbReference type="Proteomes" id="UP000243799"/>
    </source>
</evidence>
<evidence type="ECO:0000256" key="2">
    <source>
        <dbReference type="ARBA" id="ARBA00023002"/>
    </source>
</evidence>
<dbReference type="InterPro" id="IPR050223">
    <property type="entry name" value="D-isomer_2-hydroxyacid_DH"/>
</dbReference>
<dbReference type="RefSeq" id="WP_091676033.1">
    <property type="nucleotide sequence ID" value="NZ_FOKG01000017.1"/>
</dbReference>
<dbReference type="Gene3D" id="3.40.50.720">
    <property type="entry name" value="NAD(P)-binding Rossmann-like Domain"/>
    <property type="match status" value="2"/>
</dbReference>
<evidence type="ECO:0000259" key="6">
    <source>
        <dbReference type="Pfam" id="PF02826"/>
    </source>
</evidence>
<proteinExistence type="inferred from homology"/>
<name>A0A1I1BZJ0_9PSEU</name>
<sequence>MTGHVYVSRRLSAAPMTALESLGVPIVVHPDPDWPPSRGELLDAVRGASALVTLLTERVDTELLKATGNALQIVANCAVGYDNVDVNAASSRGVVVTNTPGVLDEATADCAFGLILAMARRLVEADRFMRTGKEWIWAPQSFVGIDVSAGATLGIVGLGRIGMAVARRAHAFNMRILATGSRADNREAAAFGVQAVEIGTLLRESDIVSLHCPLTSDTRHLIGAPELDIMKASSILVNTARGPIVDEEALVEALESRIIAGAALDVYEQEPRPHPRLVKLENVVLLPHIASAGEATRNAMCQLAVDNVRAVLNGERPPTPVAG</sequence>
<dbReference type="SUPFAM" id="SSF52283">
    <property type="entry name" value="Formate/glycerate dehydrogenase catalytic domain-like"/>
    <property type="match status" value="1"/>
</dbReference>
<dbReference type="PROSITE" id="PS00671">
    <property type="entry name" value="D_2_HYDROXYACID_DH_3"/>
    <property type="match status" value="1"/>
</dbReference>
<reference evidence="8" key="1">
    <citation type="submission" date="2016-10" db="EMBL/GenBank/DDBJ databases">
        <authorList>
            <person name="Varghese N."/>
            <person name="Submissions S."/>
        </authorList>
    </citation>
    <scope>NUCLEOTIDE SEQUENCE [LARGE SCALE GENOMIC DNA]</scope>
    <source>
        <strain evidence="8">CGMCC 4.3568</strain>
    </source>
</reference>
<evidence type="ECO:0000313" key="7">
    <source>
        <dbReference type="EMBL" id="SFB53733.1"/>
    </source>
</evidence>
<dbReference type="Pfam" id="PF02826">
    <property type="entry name" value="2-Hacid_dh_C"/>
    <property type="match status" value="1"/>
</dbReference>
<dbReference type="STRING" id="490629.SAMN05216266_11797"/>
<dbReference type="GO" id="GO:0016618">
    <property type="term" value="F:hydroxypyruvate reductase [NAD(P)H] activity"/>
    <property type="evidence" value="ECO:0007669"/>
    <property type="project" value="TreeGrafter"/>
</dbReference>
<dbReference type="OrthoDB" id="9793626at2"/>
<dbReference type="EMBL" id="FOKG01000017">
    <property type="protein sequence ID" value="SFB53733.1"/>
    <property type="molecule type" value="Genomic_DNA"/>
</dbReference>
<comment type="similarity">
    <text evidence="1 4">Belongs to the D-isomer specific 2-hydroxyacid dehydrogenase family.</text>
</comment>
<dbReference type="InterPro" id="IPR006139">
    <property type="entry name" value="D-isomer_2_OHA_DH_cat_dom"/>
</dbReference>
<dbReference type="GO" id="GO:0030267">
    <property type="term" value="F:glyoxylate reductase (NADPH) activity"/>
    <property type="evidence" value="ECO:0007669"/>
    <property type="project" value="TreeGrafter"/>
</dbReference>
<keyword evidence="2 4" id="KW-0560">Oxidoreductase</keyword>
<evidence type="ECO:0000256" key="1">
    <source>
        <dbReference type="ARBA" id="ARBA00005854"/>
    </source>
</evidence>
<dbReference type="InterPro" id="IPR006140">
    <property type="entry name" value="D-isomer_DH_NAD-bd"/>
</dbReference>
<keyword evidence="8" id="KW-1185">Reference proteome</keyword>
<dbReference type="InterPro" id="IPR036291">
    <property type="entry name" value="NAD(P)-bd_dom_sf"/>
</dbReference>
<dbReference type="AlphaFoldDB" id="A0A1I1BZJ0"/>
<keyword evidence="3" id="KW-0520">NAD</keyword>
<dbReference type="PROSITE" id="PS00670">
    <property type="entry name" value="D_2_HYDROXYACID_DH_2"/>
    <property type="match status" value="1"/>
</dbReference>
<dbReference type="GO" id="GO:0051287">
    <property type="term" value="F:NAD binding"/>
    <property type="evidence" value="ECO:0007669"/>
    <property type="project" value="InterPro"/>
</dbReference>
<protein>
    <submittedName>
        <fullName evidence="7">Lactate dehydrogenase</fullName>
    </submittedName>
</protein>
<dbReference type="PANTHER" id="PTHR10996:SF257">
    <property type="entry name" value="GLYOXYLATE REDUCTASE 1"/>
    <property type="match status" value="1"/>
</dbReference>
<dbReference type="SUPFAM" id="SSF51735">
    <property type="entry name" value="NAD(P)-binding Rossmann-fold domains"/>
    <property type="match status" value="1"/>
</dbReference>
<feature type="domain" description="D-isomer specific 2-hydroxyacid dehydrogenase NAD-binding" evidence="6">
    <location>
        <begin position="112"/>
        <end position="290"/>
    </location>
</feature>
<dbReference type="CDD" id="cd05301">
    <property type="entry name" value="GDH"/>
    <property type="match status" value="1"/>
</dbReference>
<dbReference type="InterPro" id="IPR029753">
    <property type="entry name" value="D-isomer_DH_CS"/>
</dbReference>
<evidence type="ECO:0000256" key="4">
    <source>
        <dbReference type="RuleBase" id="RU003719"/>
    </source>
</evidence>
<accession>A0A1I1BZJ0</accession>
<dbReference type="Pfam" id="PF00389">
    <property type="entry name" value="2-Hacid_dh"/>
    <property type="match status" value="1"/>
</dbReference>